<name>A0A7K0CSL0_9ACTN</name>
<feature type="transmembrane region" description="Helical" evidence="2">
    <location>
        <begin position="87"/>
        <end position="111"/>
    </location>
</feature>
<organism evidence="3 4">
    <name type="scientific">Streptomyces smaragdinus</name>
    <dbReference type="NCBI Taxonomy" id="2585196"/>
    <lineage>
        <taxon>Bacteria</taxon>
        <taxon>Bacillati</taxon>
        <taxon>Actinomycetota</taxon>
        <taxon>Actinomycetes</taxon>
        <taxon>Kitasatosporales</taxon>
        <taxon>Streptomycetaceae</taxon>
        <taxon>Streptomyces</taxon>
    </lineage>
</organism>
<feature type="transmembrane region" description="Helical" evidence="2">
    <location>
        <begin position="28"/>
        <end position="50"/>
    </location>
</feature>
<dbReference type="EMBL" id="WEGJ01000056">
    <property type="protein sequence ID" value="MQY16475.1"/>
    <property type="molecule type" value="Genomic_DNA"/>
</dbReference>
<comment type="caution">
    <text evidence="3">The sequence shown here is derived from an EMBL/GenBank/DDBJ whole genome shotgun (WGS) entry which is preliminary data.</text>
</comment>
<dbReference type="AlphaFoldDB" id="A0A7K0CSL0"/>
<evidence type="ECO:0000256" key="2">
    <source>
        <dbReference type="SAM" id="Phobius"/>
    </source>
</evidence>
<evidence type="ECO:0000313" key="4">
    <source>
        <dbReference type="Proteomes" id="UP000466345"/>
    </source>
</evidence>
<accession>A0A7K0CSL0</accession>
<dbReference type="OrthoDB" id="4333260at2"/>
<keyword evidence="2" id="KW-0472">Membrane</keyword>
<feature type="region of interest" description="Disordered" evidence="1">
    <location>
        <begin position="1"/>
        <end position="23"/>
    </location>
</feature>
<sequence length="163" mass="16637">MSSEQPQSVTPTTDGVFGTPESEGKSNVAVAILVAVVAMLVGAAIYGGIMRATAKDNGEYTLISYAAIAVGLLVGLALGKLGGRNPALPIVAVVLTIIGAVLGQAFGYALMLSKWADVSVMEAITDHSSLLKDAFKEDFDAMVAVIYVIGAAAGFSVTKKMVG</sequence>
<reference evidence="3 4" key="1">
    <citation type="submission" date="2019-10" db="EMBL/GenBank/DDBJ databases">
        <title>Streptomyces smaragdinus sp. nov. and Streptomyces fabii sp. nov., isolated from the gut of fungus growing-termite Macrotermes natalensis.</title>
        <authorList>
            <person name="Schwitalla J."/>
            <person name="Benndorf R."/>
            <person name="Martin K."/>
            <person name="De Beer W."/>
            <person name="Kaster A.-K."/>
            <person name="Vollmers J."/>
            <person name="Poulsen M."/>
            <person name="Beemelmanns C."/>
        </authorList>
    </citation>
    <scope>NUCLEOTIDE SEQUENCE [LARGE SCALE GENOMIC DNA]</scope>
    <source>
        <strain evidence="3 4">RB5</strain>
    </source>
</reference>
<feature type="transmembrane region" description="Helical" evidence="2">
    <location>
        <begin position="139"/>
        <end position="157"/>
    </location>
</feature>
<feature type="transmembrane region" description="Helical" evidence="2">
    <location>
        <begin position="62"/>
        <end position="81"/>
    </location>
</feature>
<keyword evidence="4" id="KW-1185">Reference proteome</keyword>
<feature type="compositionally biased region" description="Polar residues" evidence="1">
    <location>
        <begin position="1"/>
        <end position="13"/>
    </location>
</feature>
<keyword evidence="2" id="KW-0812">Transmembrane</keyword>
<gene>
    <name evidence="3" type="ORF">SRB5_66740</name>
</gene>
<proteinExistence type="predicted"/>
<evidence type="ECO:0000313" key="3">
    <source>
        <dbReference type="EMBL" id="MQY16475.1"/>
    </source>
</evidence>
<dbReference type="RefSeq" id="WP_153457246.1">
    <property type="nucleotide sequence ID" value="NZ_WEGJ01000056.1"/>
</dbReference>
<keyword evidence="2" id="KW-1133">Transmembrane helix</keyword>
<protein>
    <submittedName>
        <fullName evidence="3">Uncharacterized protein</fullName>
    </submittedName>
</protein>
<evidence type="ECO:0000256" key="1">
    <source>
        <dbReference type="SAM" id="MobiDB-lite"/>
    </source>
</evidence>
<dbReference type="Proteomes" id="UP000466345">
    <property type="component" value="Unassembled WGS sequence"/>
</dbReference>